<dbReference type="InterPro" id="IPR015111">
    <property type="entry name" value="Regulatory_HutP"/>
</dbReference>
<dbReference type="KEGG" id="aft:BBF96_15735"/>
<dbReference type="PROSITE" id="PS51371">
    <property type="entry name" value="CBS"/>
    <property type="match status" value="2"/>
</dbReference>
<evidence type="ECO:0000259" key="3">
    <source>
        <dbReference type="PROSITE" id="PS51371"/>
    </source>
</evidence>
<dbReference type="SMART" id="SM00116">
    <property type="entry name" value="CBS"/>
    <property type="match status" value="2"/>
</dbReference>
<name>A0A3S9T2D0_9FIRM</name>
<evidence type="ECO:0000256" key="1">
    <source>
        <dbReference type="ARBA" id="ARBA00023122"/>
    </source>
</evidence>
<dbReference type="Pfam" id="PF00571">
    <property type="entry name" value="CBS"/>
    <property type="match status" value="2"/>
</dbReference>
<dbReference type="PANTHER" id="PTHR43080">
    <property type="entry name" value="CBS DOMAIN-CONTAINING PROTEIN CBSX3, MITOCHONDRIAL"/>
    <property type="match status" value="1"/>
</dbReference>
<dbReference type="RefSeq" id="WP_127018061.1">
    <property type="nucleotide sequence ID" value="NZ_CP016379.1"/>
</dbReference>
<accession>A0A3S9T2D0</accession>
<dbReference type="Pfam" id="PF09021">
    <property type="entry name" value="HutP"/>
    <property type="match status" value="1"/>
</dbReference>
<keyword evidence="4" id="KW-0418">Kinase</keyword>
<dbReference type="CDD" id="cd11640">
    <property type="entry name" value="HutP"/>
    <property type="match status" value="1"/>
</dbReference>
<dbReference type="InterPro" id="IPR000644">
    <property type="entry name" value="CBS_dom"/>
</dbReference>
<reference evidence="4 5" key="1">
    <citation type="submission" date="2016-07" db="EMBL/GenBank/DDBJ databases">
        <title>Genome and transcriptome analysis of iron-reducing fermentative bacteria Anoxybacter fermentans.</title>
        <authorList>
            <person name="Zeng X."/>
            <person name="Shao Z."/>
        </authorList>
    </citation>
    <scope>NUCLEOTIDE SEQUENCE [LARGE SCALE GENOMIC DNA]</scope>
    <source>
        <strain evidence="4 5">DY22613</strain>
    </source>
</reference>
<dbReference type="GO" id="GO:0016301">
    <property type="term" value="F:kinase activity"/>
    <property type="evidence" value="ECO:0007669"/>
    <property type="project" value="UniProtKB-KW"/>
</dbReference>
<keyword evidence="4" id="KW-0808">Transferase</keyword>
<keyword evidence="5" id="KW-1185">Reference proteome</keyword>
<keyword evidence="1 2" id="KW-0129">CBS domain</keyword>
<dbReference type="PANTHER" id="PTHR43080:SF2">
    <property type="entry name" value="CBS DOMAIN-CONTAINING PROTEIN"/>
    <property type="match status" value="1"/>
</dbReference>
<dbReference type="CDD" id="cd04584">
    <property type="entry name" value="CBS_pair_AcuB_like"/>
    <property type="match status" value="1"/>
</dbReference>
<evidence type="ECO:0000256" key="2">
    <source>
        <dbReference type="PROSITE-ProRule" id="PRU00703"/>
    </source>
</evidence>
<evidence type="ECO:0000313" key="5">
    <source>
        <dbReference type="Proteomes" id="UP000267250"/>
    </source>
</evidence>
<evidence type="ECO:0000313" key="4">
    <source>
        <dbReference type="EMBL" id="AZR74693.1"/>
    </source>
</evidence>
<feature type="domain" description="CBS" evidence="3">
    <location>
        <begin position="7"/>
        <end position="62"/>
    </location>
</feature>
<proteinExistence type="predicted"/>
<organism evidence="4 5">
    <name type="scientific">Anoxybacter fermentans</name>
    <dbReference type="NCBI Taxonomy" id="1323375"/>
    <lineage>
        <taxon>Bacteria</taxon>
        <taxon>Bacillati</taxon>
        <taxon>Bacillota</taxon>
        <taxon>Clostridia</taxon>
        <taxon>Halanaerobiales</taxon>
        <taxon>Anoxybacter</taxon>
    </lineage>
</organism>
<dbReference type="EMBL" id="CP016379">
    <property type="protein sequence ID" value="AZR74693.1"/>
    <property type="molecule type" value="Genomic_DNA"/>
</dbReference>
<dbReference type="OrthoDB" id="9802114at2"/>
<feature type="domain" description="CBS" evidence="3">
    <location>
        <begin position="66"/>
        <end position="122"/>
    </location>
</feature>
<dbReference type="InterPro" id="IPR051257">
    <property type="entry name" value="Diverse_CBS-Domain"/>
</dbReference>
<dbReference type="SUPFAM" id="SSF54631">
    <property type="entry name" value="CBS-domain pair"/>
    <property type="match status" value="1"/>
</dbReference>
<dbReference type="AlphaFoldDB" id="A0A3S9T2D0"/>
<dbReference type="Gene3D" id="3.10.580.10">
    <property type="entry name" value="CBS-domain"/>
    <property type="match status" value="1"/>
</dbReference>
<sequence length="256" mass="27732">MFVKDIMVKNPITVSPDATLLEAEKLMSVNNIGRLIVVEDGKVIGMLTDSDLVHQHELETKVEVLMSTDVIKVYEDQTVQEAAALMADHHIGGLPVFDREENLVGIVTAEDLVVGFVREESQAKITPESAAIYLSMTRSREYEKYWLEKVQGYGYRAAITQTGASAEKLAIKLRESTTVAAIARGVISENSREKMAVSNAVKDAYSQLALVNPGLGGGFKIAIVRGEGRLAVAIFGKFGHALVDGPEQLTVGTSVI</sequence>
<dbReference type="Proteomes" id="UP000267250">
    <property type="component" value="Chromosome"/>
</dbReference>
<dbReference type="InterPro" id="IPR046342">
    <property type="entry name" value="CBS_dom_sf"/>
</dbReference>
<protein>
    <submittedName>
        <fullName evidence="4">Histidine kinase</fullName>
    </submittedName>
</protein>
<gene>
    <name evidence="4" type="ORF">BBF96_15735</name>
</gene>